<protein>
    <submittedName>
        <fullName evidence="2">Uncharacterized protein isoform X1</fullName>
    </submittedName>
</protein>
<dbReference type="PANTHER" id="PTHR33471:SF4">
    <property type="entry name" value="T22H22.11 PROTEIN"/>
    <property type="match status" value="1"/>
</dbReference>
<dbReference type="InterPro" id="IPR037219">
    <property type="entry name" value="Peptidase_M41-like"/>
</dbReference>
<evidence type="ECO:0000313" key="1">
    <source>
        <dbReference type="Proteomes" id="UP001652660"/>
    </source>
</evidence>
<dbReference type="SUPFAM" id="SSF140990">
    <property type="entry name" value="FtsH protease domain-like"/>
    <property type="match status" value="1"/>
</dbReference>
<dbReference type="GO" id="GO:0004222">
    <property type="term" value="F:metalloendopeptidase activity"/>
    <property type="evidence" value="ECO:0007669"/>
    <property type="project" value="InterPro"/>
</dbReference>
<dbReference type="Proteomes" id="UP001652660">
    <property type="component" value="Chromosome 2c"/>
</dbReference>
<dbReference type="GO" id="GO:0005524">
    <property type="term" value="F:ATP binding"/>
    <property type="evidence" value="ECO:0007669"/>
    <property type="project" value="InterPro"/>
</dbReference>
<gene>
    <name evidence="2" type="primary">LOC113727554</name>
</gene>
<dbReference type="RefSeq" id="XP_027107585.1">
    <property type="nucleotide sequence ID" value="XM_027251784.2"/>
</dbReference>
<sequence>MNILSKEICAPAGTLRVWGRLRNDEDEAIRRRRGLKRVDRELEKGNFKAALSLAKQLQGKPGGLRGFGAVKLVPKRISVVDELELNDADKMSLHSSVDSILRLVKCCRQFASEEKVGAFLGQDSLTNGDCCGSLSDDRVMCLQHEAGHFVVGYLLGILPKKYRVPSMEELEKDNLAGGKVEFLGFEFLQEVSNTTLPETYFTNRKHNSKEYDGIVSSKTLNRFLCVILGGLAAELLMFGYSELLHSDVDQLDRVMKCLGYSTDMANSQIKWAAINTLLILRRHHKATSRVAEAMALGRSIGFCIDAIETDFGTTNGGRHFGSQANTQAKSPFLTKESIKMNKVLTNL</sequence>
<keyword evidence="1" id="KW-1185">Reference proteome</keyword>
<dbReference type="Gene3D" id="1.20.58.760">
    <property type="entry name" value="Peptidase M41"/>
    <property type="match status" value="1"/>
</dbReference>
<dbReference type="PANTHER" id="PTHR33471">
    <property type="entry name" value="ATP-DEPENDENT ZINC METALLOPROTEASE-RELATED"/>
    <property type="match status" value="1"/>
</dbReference>
<reference evidence="2" key="2">
    <citation type="submission" date="2025-08" db="UniProtKB">
        <authorList>
            <consortium name="RefSeq"/>
        </authorList>
    </citation>
    <scope>IDENTIFICATION</scope>
    <source>
        <tissue evidence="2">Leaves</tissue>
    </source>
</reference>
<evidence type="ECO:0000313" key="2">
    <source>
        <dbReference type="RefSeq" id="XP_027107585.1"/>
    </source>
</evidence>
<dbReference type="GeneID" id="113727554"/>
<proteinExistence type="predicted"/>
<dbReference type="GO" id="GO:0006508">
    <property type="term" value="P:proteolysis"/>
    <property type="evidence" value="ECO:0007669"/>
    <property type="project" value="InterPro"/>
</dbReference>
<dbReference type="AlphaFoldDB" id="A0A6P6VY88"/>
<name>A0A6P6VY88_COFAR</name>
<accession>A0A6P6VY88</accession>
<dbReference type="OrthoDB" id="66620at2759"/>
<organism evidence="1 2">
    <name type="scientific">Coffea arabica</name>
    <name type="common">Arabian coffee</name>
    <dbReference type="NCBI Taxonomy" id="13443"/>
    <lineage>
        <taxon>Eukaryota</taxon>
        <taxon>Viridiplantae</taxon>
        <taxon>Streptophyta</taxon>
        <taxon>Embryophyta</taxon>
        <taxon>Tracheophyta</taxon>
        <taxon>Spermatophyta</taxon>
        <taxon>Magnoliopsida</taxon>
        <taxon>eudicotyledons</taxon>
        <taxon>Gunneridae</taxon>
        <taxon>Pentapetalae</taxon>
        <taxon>asterids</taxon>
        <taxon>lamiids</taxon>
        <taxon>Gentianales</taxon>
        <taxon>Rubiaceae</taxon>
        <taxon>Ixoroideae</taxon>
        <taxon>Gardenieae complex</taxon>
        <taxon>Bertiereae - Coffeeae clade</taxon>
        <taxon>Coffeeae</taxon>
        <taxon>Coffea</taxon>
    </lineage>
</organism>
<dbReference type="GO" id="GO:0004176">
    <property type="term" value="F:ATP-dependent peptidase activity"/>
    <property type="evidence" value="ECO:0007669"/>
    <property type="project" value="InterPro"/>
</dbReference>
<reference evidence="1" key="1">
    <citation type="journal article" date="2025" name="Foods">
        <title>Unveiling the Microbial Signatures of Arabica Coffee Cherries: Insights into Ripeness Specific Diversity, Functional Traits, and Implications for Quality and Safety.</title>
        <authorList>
            <consortium name="RefSeq"/>
            <person name="Tenea G.N."/>
            <person name="Cifuentes V."/>
            <person name="Reyes P."/>
            <person name="Cevallos-Vallejos M."/>
        </authorList>
    </citation>
    <scope>NUCLEOTIDE SEQUENCE [LARGE SCALE GENOMIC DNA]</scope>
</reference>